<dbReference type="Proteomes" id="UP001447857">
    <property type="component" value="Chromosome"/>
</dbReference>
<feature type="coiled-coil region" evidence="1">
    <location>
        <begin position="153"/>
        <end position="257"/>
    </location>
</feature>
<accession>A0ABZ2QAD7</accession>
<keyword evidence="2" id="KW-0812">Transmembrane</keyword>
<evidence type="ECO:0000313" key="3">
    <source>
        <dbReference type="EMBL" id="WXK51115.1"/>
    </source>
</evidence>
<evidence type="ECO:0000256" key="2">
    <source>
        <dbReference type="SAM" id="Phobius"/>
    </source>
</evidence>
<organism evidence="3 4">
    <name type="scientific">Flavobacterium ginsenosidimutans</name>
    <dbReference type="NCBI Taxonomy" id="687844"/>
    <lineage>
        <taxon>Bacteria</taxon>
        <taxon>Pseudomonadati</taxon>
        <taxon>Bacteroidota</taxon>
        <taxon>Flavobacteriia</taxon>
        <taxon>Flavobacteriales</taxon>
        <taxon>Flavobacteriaceae</taxon>
        <taxon>Flavobacterium</taxon>
    </lineage>
</organism>
<dbReference type="EMBL" id="CP147988">
    <property type="protein sequence ID" value="WXK51115.1"/>
    <property type="molecule type" value="Genomic_DNA"/>
</dbReference>
<evidence type="ECO:0000313" key="4">
    <source>
        <dbReference type="Proteomes" id="UP001447857"/>
    </source>
</evidence>
<name>A0ABZ2QAD7_9FLAO</name>
<gene>
    <name evidence="3" type="ORF">V6624_05660</name>
</gene>
<keyword evidence="1" id="KW-0175">Coiled coil</keyword>
<keyword evidence="4" id="KW-1185">Reference proteome</keyword>
<protein>
    <submittedName>
        <fullName evidence="3">Uncharacterized protein</fullName>
    </submittedName>
</protein>
<dbReference type="RefSeq" id="WP_338841227.1">
    <property type="nucleotide sequence ID" value="NZ_CP147988.1"/>
</dbReference>
<evidence type="ECO:0000256" key="1">
    <source>
        <dbReference type="SAM" id="Coils"/>
    </source>
</evidence>
<proteinExistence type="predicted"/>
<keyword evidence="2" id="KW-0472">Membrane</keyword>
<keyword evidence="2" id="KW-1133">Transmembrane helix</keyword>
<sequence length="473" mass="54844">MKELERFATQPKKLNSDMTIEQQNNVLIQIENLLKIDLNKKIAEIYPEQTEIGNIQISKMTVSEFLNLTKRLLNQIASELKSENRLILPFTISTPELGQFNLDQTVNELNSQISNKQLANAENSVMKLAQYSLQNGFYDKGKYKIHPIDSLKLEKQKENLDIISANYDQLKIKYENLIRELETTKSTLNDFYSQKQTELQQITNNLDSTNSNNTQVQNLLTQSSQSQTKILTLSEQAEKEKNKIDLLKTEIDKTHLELKNNSNSLISELEDSDKNFKTKFTVFIEKLNFIEGKTKYFDERNEYLNNLIGREVGASLFETFKQRKQELNSPLNFWKWSVAFMSILTFIIILSIFTNFFGLFGAISTEFHWENILVNTLKSSPFFFLLYYTIAQYNKERNFQEEYAFKSASALTIKAYADIINDLEKKDDLILKAVYGLYRSPIYSKLKSTKEVNSALDMIGEIVNKGTEIFAKK</sequence>
<feature type="transmembrane region" description="Helical" evidence="2">
    <location>
        <begin position="333"/>
        <end position="360"/>
    </location>
</feature>
<reference evidence="3 4" key="1">
    <citation type="submission" date="2024-02" db="EMBL/GenBank/DDBJ databases">
        <title>complete genome of Flavobacterium ginsenosidimutans Str. YTB16.</title>
        <authorList>
            <person name="Wang Q."/>
        </authorList>
    </citation>
    <scope>NUCLEOTIDE SEQUENCE [LARGE SCALE GENOMIC DNA]</scope>
    <source>
        <strain evidence="3 4">YTB16</strain>
    </source>
</reference>